<evidence type="ECO:0000256" key="1">
    <source>
        <dbReference type="SAM" id="Coils"/>
    </source>
</evidence>
<dbReference type="AlphaFoldDB" id="A0A248TLV6"/>
<gene>
    <name evidence="2" type="ORF">CKF48_18255</name>
</gene>
<dbReference type="EMBL" id="CP022983">
    <property type="protein sequence ID" value="ASV69070.1"/>
    <property type="molecule type" value="Genomic_DNA"/>
</dbReference>
<dbReference type="Proteomes" id="UP000215137">
    <property type="component" value="Chromosome"/>
</dbReference>
<evidence type="ECO:0000313" key="2">
    <source>
        <dbReference type="EMBL" id="ASV69070.1"/>
    </source>
</evidence>
<keyword evidence="1" id="KW-0175">Coiled coil</keyword>
<evidence type="ECO:0000313" key="3">
    <source>
        <dbReference type="Proteomes" id="UP000215137"/>
    </source>
</evidence>
<reference evidence="2 3" key="1">
    <citation type="submission" date="2017-08" db="EMBL/GenBank/DDBJ databases">
        <title>Complete Genome Sequence of Bacillus kochii Oregon-R-modENCODE STRAIN BDGP4, isolated from Drosophila melanogaster gut.</title>
        <authorList>
            <person name="Wan K.H."/>
            <person name="Yu C."/>
            <person name="Park S."/>
            <person name="Hammonds A.S."/>
            <person name="Booth B.W."/>
            <person name="Celniker S.E."/>
        </authorList>
    </citation>
    <scope>NUCLEOTIDE SEQUENCE [LARGE SCALE GENOMIC DNA]</scope>
    <source>
        <strain evidence="2 3">BDGP4</strain>
    </source>
</reference>
<name>A0A248TLV6_9BACI</name>
<feature type="coiled-coil region" evidence="1">
    <location>
        <begin position="32"/>
        <end position="90"/>
    </location>
</feature>
<organism evidence="2 3">
    <name type="scientific">Cytobacillus kochii</name>
    <dbReference type="NCBI Taxonomy" id="859143"/>
    <lineage>
        <taxon>Bacteria</taxon>
        <taxon>Bacillati</taxon>
        <taxon>Bacillota</taxon>
        <taxon>Bacilli</taxon>
        <taxon>Bacillales</taxon>
        <taxon>Bacillaceae</taxon>
        <taxon>Cytobacillus</taxon>
    </lineage>
</organism>
<dbReference type="RefSeq" id="WP_095372634.1">
    <property type="nucleotide sequence ID" value="NZ_CP022983.1"/>
</dbReference>
<proteinExistence type="predicted"/>
<protein>
    <submittedName>
        <fullName evidence="2">Uncharacterized protein</fullName>
    </submittedName>
</protein>
<keyword evidence="3" id="KW-1185">Reference proteome</keyword>
<accession>A0A248TLV6</accession>
<dbReference type="KEGG" id="bko:CKF48_18255"/>
<sequence>MTQVTLAQQEITEEGKKILQRIEHSKQPLKDISSYYEEARQLEAETRKQQEAEELANMPAPVLSPEQQQLAELTQQLAALNKRFEEMAKGE</sequence>